<evidence type="ECO:0000313" key="1">
    <source>
        <dbReference type="EMBL" id="CAD7093170.1"/>
    </source>
</evidence>
<dbReference type="EMBL" id="LR899014">
    <property type="protein sequence ID" value="CAD7093170.1"/>
    <property type="molecule type" value="Genomic_DNA"/>
</dbReference>
<protein>
    <submittedName>
        <fullName evidence="1">Uncharacterized protein</fullName>
    </submittedName>
</protein>
<evidence type="ECO:0000313" key="2">
    <source>
        <dbReference type="Proteomes" id="UP000594454"/>
    </source>
</evidence>
<dbReference type="AlphaFoldDB" id="A0A7R8V5D9"/>
<keyword evidence="2" id="KW-1185">Reference proteome</keyword>
<gene>
    <name evidence="1" type="ORF">HERILL_LOCUS15472</name>
</gene>
<reference evidence="1 2" key="1">
    <citation type="submission" date="2020-11" db="EMBL/GenBank/DDBJ databases">
        <authorList>
            <person name="Wallbank WR R."/>
            <person name="Pardo Diaz C."/>
            <person name="Kozak K."/>
            <person name="Martin S."/>
            <person name="Jiggins C."/>
            <person name="Moest M."/>
            <person name="Warren A I."/>
            <person name="Generalovic N T."/>
            <person name="Byers J.R.P. K."/>
            <person name="Montejo-Kovacevich G."/>
            <person name="Yen C E."/>
        </authorList>
    </citation>
    <scope>NUCLEOTIDE SEQUENCE [LARGE SCALE GENOMIC DNA]</scope>
</reference>
<proteinExistence type="predicted"/>
<organism evidence="1 2">
    <name type="scientific">Hermetia illucens</name>
    <name type="common">Black soldier fly</name>
    <dbReference type="NCBI Taxonomy" id="343691"/>
    <lineage>
        <taxon>Eukaryota</taxon>
        <taxon>Metazoa</taxon>
        <taxon>Ecdysozoa</taxon>
        <taxon>Arthropoda</taxon>
        <taxon>Hexapoda</taxon>
        <taxon>Insecta</taxon>
        <taxon>Pterygota</taxon>
        <taxon>Neoptera</taxon>
        <taxon>Endopterygota</taxon>
        <taxon>Diptera</taxon>
        <taxon>Brachycera</taxon>
        <taxon>Stratiomyomorpha</taxon>
        <taxon>Stratiomyidae</taxon>
        <taxon>Hermetiinae</taxon>
        <taxon>Hermetia</taxon>
    </lineage>
</organism>
<sequence>MSNTFPTESVSDEPVTVPAQLVRCFAVRYFLNIYELLSSNVDTTAPLYACFRDRSVFPKNQAYRKERSFEEGQQIPV</sequence>
<name>A0A7R8V5D9_HERIL</name>
<dbReference type="InParanoid" id="A0A7R8V5D9"/>
<dbReference type="Proteomes" id="UP000594454">
    <property type="component" value="Chromosome 6"/>
</dbReference>
<accession>A0A7R8V5D9</accession>